<dbReference type="InterPro" id="IPR052935">
    <property type="entry name" value="Mg2+_PAP"/>
</dbReference>
<gene>
    <name evidence="2" type="ORF">ISO4_01958</name>
</gene>
<evidence type="ECO:0000259" key="1">
    <source>
        <dbReference type="Pfam" id="PF09949"/>
    </source>
</evidence>
<reference evidence="2 3" key="1">
    <citation type="submission" date="2012-09" db="EMBL/GenBank/DDBJ databases">
        <title>Genome Sequence of alkane-degrading Bacterium Alcanivorax venustensis ISO4.</title>
        <authorList>
            <person name="Lai Q."/>
            <person name="Shao Z."/>
        </authorList>
    </citation>
    <scope>NUCLEOTIDE SEQUENCE [LARGE SCALE GENOMIC DNA]</scope>
    <source>
        <strain evidence="2 3">ISO4</strain>
    </source>
</reference>
<dbReference type="PANTHER" id="PTHR28208:SF3">
    <property type="entry name" value="PHOSPHATIDATE PHOSPHATASE APP1"/>
    <property type="match status" value="1"/>
</dbReference>
<organism evidence="2 3">
    <name type="scientific">Alloalcanivorax venustensis ISO4</name>
    <dbReference type="NCBI Taxonomy" id="1177184"/>
    <lineage>
        <taxon>Bacteria</taxon>
        <taxon>Pseudomonadati</taxon>
        <taxon>Pseudomonadota</taxon>
        <taxon>Gammaproteobacteria</taxon>
        <taxon>Oceanospirillales</taxon>
        <taxon>Alcanivoracaceae</taxon>
        <taxon>Alloalcanivorax</taxon>
    </lineage>
</organism>
<keyword evidence="3" id="KW-1185">Reference proteome</keyword>
<accession>A0ABS0AGT3</accession>
<dbReference type="InterPro" id="IPR019236">
    <property type="entry name" value="APP1_cat"/>
</dbReference>
<evidence type="ECO:0000313" key="2">
    <source>
        <dbReference type="EMBL" id="MBF5053356.1"/>
    </source>
</evidence>
<proteinExistence type="predicted"/>
<name>A0ABS0AGT3_9GAMM</name>
<sequence>MMILPSPRAVYRGLRKMLRFLARPARRAGSRGGPVIQTYRGYGSRDEVFLMGRVFRQPGLGLKLGEGPLDDLVNIARRTARWGIRDARVAVTVGDARASVTTDRDGYFSVQLPIEEPLPDGAFWQQARLELLPASEKSDAPSGERSVAATAEIYIPPREVDLAVVSDIDDTVIYTGVASKLTMMYQLFIAKARHRTAFPGVSAFYRALFHGESGERRRPMLYVSRGPWSIYDVLVEFFRLNHIPHGPVLFLREWGVTLQRPLPIRAKDHKAMLIERMLSLYQQLPFVLIGDSGQHDPEVYADLVARYPGRIHTIYIRHVHQGEDRDQAIQALADRVAQSGCQMILAKDSLEMAQHAFQNGLIAERGLQEVRADCRRRGS</sequence>
<feature type="domain" description="Phosphatidate phosphatase APP1 catalytic" evidence="1">
    <location>
        <begin position="163"/>
        <end position="318"/>
    </location>
</feature>
<protein>
    <recommendedName>
        <fullName evidence="1">Phosphatidate phosphatase APP1 catalytic domain-containing protein</fullName>
    </recommendedName>
</protein>
<dbReference type="Proteomes" id="UP000644441">
    <property type="component" value="Unassembled WGS sequence"/>
</dbReference>
<dbReference type="Pfam" id="PF09949">
    <property type="entry name" value="APP1_cat"/>
    <property type="match status" value="1"/>
</dbReference>
<comment type="caution">
    <text evidence="2">The sequence shown here is derived from an EMBL/GenBank/DDBJ whole genome shotgun (WGS) entry which is preliminary data.</text>
</comment>
<evidence type="ECO:0000313" key="3">
    <source>
        <dbReference type="Proteomes" id="UP000644441"/>
    </source>
</evidence>
<dbReference type="EMBL" id="ARXR01000014">
    <property type="protein sequence ID" value="MBF5053356.1"/>
    <property type="molecule type" value="Genomic_DNA"/>
</dbReference>
<dbReference type="PANTHER" id="PTHR28208">
    <property type="entry name" value="PHOSPHATIDATE PHOSPHATASE APP1"/>
    <property type="match status" value="1"/>
</dbReference>